<name>A0ABV9JI10_9GAMM</name>
<dbReference type="RefSeq" id="WP_377331895.1">
    <property type="nucleotide sequence ID" value="NZ_JBHSGB010000004.1"/>
</dbReference>
<dbReference type="PROSITE" id="PS51123">
    <property type="entry name" value="OMPA_2"/>
    <property type="match status" value="1"/>
</dbReference>
<feature type="signal peptide" evidence="5">
    <location>
        <begin position="1"/>
        <end position="29"/>
    </location>
</feature>
<comment type="subcellular location">
    <subcellularLocation>
        <location evidence="1">Membrane</location>
    </subcellularLocation>
</comment>
<dbReference type="Gene3D" id="3.30.1330.60">
    <property type="entry name" value="OmpA-like domain"/>
    <property type="match status" value="1"/>
</dbReference>
<dbReference type="InterPro" id="IPR050330">
    <property type="entry name" value="Bact_OuterMem_StrucFunc"/>
</dbReference>
<sequence length="501" mass="53480">MSSPHRMKQFKTTALVAALTITLSSCQTANNLGEKHGRTFVGCVGGTLIGGLAGALLGGRDGAAKGAAAGLAVGCVAGHLWDKREQELKKLAQEEQMKIQLERVYQAPQTADSTPEQKTKTAQEQPTTVGVVAQIEDSAMFNSSSAELTAAGQRQLDKLAQILSSARKEEGTENTPILVIGHTDNTGSADYNQKLSEQRAKTVVEVLAAKGFARDQLFFQGAGEGRPIADNTNTAGRGMNRRVELVELKDEQMLQQRIAAEQQNPRYIQKSAAHLAQVPYRPDASTTAKPKASSSTAKTSPVVSKTATATGIDFGGSPALAGQWALASRFSPDYSSATGLFSSAVASDAPIRACAEDEMPVIGEVKNLAGKPLTAYRTNEFLPGMNGKVWASKVNGHVVYINPVAVLNHDYAIAQQPQVAFTKDYSASHNKITAKYQGQASLYRGKDNLLMRVFIADQSAPIQCLDVLLPYGGNSAMAGQLYYPKNNQVFVTDYKPARTGV</sequence>
<dbReference type="InterPro" id="IPR006690">
    <property type="entry name" value="OMPA-like_CS"/>
</dbReference>
<dbReference type="PROSITE" id="PS51257">
    <property type="entry name" value="PROKAR_LIPOPROTEIN"/>
    <property type="match status" value="1"/>
</dbReference>
<evidence type="ECO:0000259" key="6">
    <source>
        <dbReference type="PROSITE" id="PS51123"/>
    </source>
</evidence>
<evidence type="ECO:0000256" key="1">
    <source>
        <dbReference type="ARBA" id="ARBA00004370"/>
    </source>
</evidence>
<evidence type="ECO:0000313" key="8">
    <source>
        <dbReference type="Proteomes" id="UP001595962"/>
    </source>
</evidence>
<dbReference type="PANTHER" id="PTHR30329:SF21">
    <property type="entry name" value="LIPOPROTEIN YIAD-RELATED"/>
    <property type="match status" value="1"/>
</dbReference>
<feature type="compositionally biased region" description="Low complexity" evidence="4">
    <location>
        <begin position="284"/>
        <end position="300"/>
    </location>
</feature>
<dbReference type="PANTHER" id="PTHR30329">
    <property type="entry name" value="STATOR ELEMENT OF FLAGELLAR MOTOR COMPLEX"/>
    <property type="match status" value="1"/>
</dbReference>
<dbReference type="Pfam" id="PF00691">
    <property type="entry name" value="OmpA"/>
    <property type="match status" value="1"/>
</dbReference>
<keyword evidence="5" id="KW-0732">Signal</keyword>
<evidence type="ECO:0000256" key="5">
    <source>
        <dbReference type="SAM" id="SignalP"/>
    </source>
</evidence>
<dbReference type="InterPro" id="IPR006665">
    <property type="entry name" value="OmpA-like"/>
</dbReference>
<organism evidence="7 8">
    <name type="scientific">Rheinheimera marina</name>
    <dbReference type="NCBI Taxonomy" id="1774958"/>
    <lineage>
        <taxon>Bacteria</taxon>
        <taxon>Pseudomonadati</taxon>
        <taxon>Pseudomonadota</taxon>
        <taxon>Gammaproteobacteria</taxon>
        <taxon>Chromatiales</taxon>
        <taxon>Chromatiaceae</taxon>
        <taxon>Rheinheimera</taxon>
    </lineage>
</organism>
<keyword evidence="8" id="KW-1185">Reference proteome</keyword>
<comment type="caution">
    <text evidence="7">The sequence shown here is derived from an EMBL/GenBank/DDBJ whole genome shotgun (WGS) entry which is preliminary data.</text>
</comment>
<dbReference type="SUPFAM" id="SSF103088">
    <property type="entry name" value="OmpA-like"/>
    <property type="match status" value="1"/>
</dbReference>
<feature type="chain" id="PRO_5045337963" evidence="5">
    <location>
        <begin position="30"/>
        <end position="501"/>
    </location>
</feature>
<evidence type="ECO:0000256" key="3">
    <source>
        <dbReference type="PROSITE-ProRule" id="PRU00473"/>
    </source>
</evidence>
<reference evidence="8" key="1">
    <citation type="journal article" date="2019" name="Int. J. Syst. Evol. Microbiol.">
        <title>The Global Catalogue of Microorganisms (GCM) 10K type strain sequencing project: providing services to taxonomists for standard genome sequencing and annotation.</title>
        <authorList>
            <consortium name="The Broad Institute Genomics Platform"/>
            <consortium name="The Broad Institute Genome Sequencing Center for Infectious Disease"/>
            <person name="Wu L."/>
            <person name="Ma J."/>
        </authorList>
    </citation>
    <scope>NUCLEOTIDE SEQUENCE [LARGE SCALE GENOMIC DNA]</scope>
    <source>
        <strain evidence="8">DT28</strain>
    </source>
</reference>
<gene>
    <name evidence="7" type="ORF">ACFO3I_03795</name>
</gene>
<feature type="region of interest" description="Disordered" evidence="4">
    <location>
        <begin position="279"/>
        <end position="300"/>
    </location>
</feature>
<dbReference type="EMBL" id="JBHSGB010000004">
    <property type="protein sequence ID" value="MFC4654146.1"/>
    <property type="molecule type" value="Genomic_DNA"/>
</dbReference>
<proteinExistence type="predicted"/>
<feature type="domain" description="OmpA-like" evidence="6">
    <location>
        <begin position="128"/>
        <end position="251"/>
    </location>
</feature>
<evidence type="ECO:0000256" key="4">
    <source>
        <dbReference type="SAM" id="MobiDB-lite"/>
    </source>
</evidence>
<protein>
    <submittedName>
        <fullName evidence="7">OmpA family protein</fullName>
    </submittedName>
</protein>
<evidence type="ECO:0000256" key="2">
    <source>
        <dbReference type="ARBA" id="ARBA00023136"/>
    </source>
</evidence>
<dbReference type="Proteomes" id="UP001595962">
    <property type="component" value="Unassembled WGS sequence"/>
</dbReference>
<evidence type="ECO:0000313" key="7">
    <source>
        <dbReference type="EMBL" id="MFC4654146.1"/>
    </source>
</evidence>
<feature type="region of interest" description="Disordered" evidence="4">
    <location>
        <begin position="105"/>
        <end position="127"/>
    </location>
</feature>
<dbReference type="CDD" id="cd07185">
    <property type="entry name" value="OmpA_C-like"/>
    <property type="match status" value="1"/>
</dbReference>
<keyword evidence="2 3" id="KW-0472">Membrane</keyword>
<dbReference type="InterPro" id="IPR036737">
    <property type="entry name" value="OmpA-like_sf"/>
</dbReference>
<dbReference type="PROSITE" id="PS01068">
    <property type="entry name" value="OMPA_1"/>
    <property type="match status" value="1"/>
</dbReference>
<accession>A0ABV9JI10</accession>